<dbReference type="EMBL" id="CAXKWB010041424">
    <property type="protein sequence ID" value="CAL4156319.1"/>
    <property type="molecule type" value="Genomic_DNA"/>
</dbReference>
<dbReference type="Proteomes" id="UP001497623">
    <property type="component" value="Unassembled WGS sequence"/>
</dbReference>
<dbReference type="AlphaFoldDB" id="A0AAV2S0Y9"/>
<sequence>MSKMIFSIKLDWLSNNIIEASNYTVYGSGQQEKIIRFVWLFIFCYVPWWLTAPISASAPSNDLLLIKILINYRKKDKLCEDAAMKAFFGYQWYLTLKLKRRW</sequence>
<proteinExistence type="predicted"/>
<organism evidence="2 3">
    <name type="scientific">Meganyctiphanes norvegica</name>
    <name type="common">Northern krill</name>
    <name type="synonym">Thysanopoda norvegica</name>
    <dbReference type="NCBI Taxonomy" id="48144"/>
    <lineage>
        <taxon>Eukaryota</taxon>
        <taxon>Metazoa</taxon>
        <taxon>Ecdysozoa</taxon>
        <taxon>Arthropoda</taxon>
        <taxon>Crustacea</taxon>
        <taxon>Multicrustacea</taxon>
        <taxon>Malacostraca</taxon>
        <taxon>Eumalacostraca</taxon>
        <taxon>Eucarida</taxon>
        <taxon>Euphausiacea</taxon>
        <taxon>Euphausiidae</taxon>
        <taxon>Meganyctiphanes</taxon>
    </lineage>
</organism>
<comment type="caution">
    <text evidence="2">The sequence shown here is derived from an EMBL/GenBank/DDBJ whole genome shotgun (WGS) entry which is preliminary data.</text>
</comment>
<protein>
    <submittedName>
        <fullName evidence="2">Uncharacterized protein</fullName>
    </submittedName>
</protein>
<gene>
    <name evidence="2" type="ORF">MNOR_LOCUS31697</name>
</gene>
<accession>A0AAV2S0Y9</accession>
<keyword evidence="1" id="KW-0472">Membrane</keyword>
<feature type="transmembrane region" description="Helical" evidence="1">
    <location>
        <begin position="34"/>
        <end position="50"/>
    </location>
</feature>
<keyword evidence="1" id="KW-1133">Transmembrane helix</keyword>
<name>A0AAV2S0Y9_MEGNR</name>
<keyword evidence="3" id="KW-1185">Reference proteome</keyword>
<evidence type="ECO:0000256" key="1">
    <source>
        <dbReference type="SAM" id="Phobius"/>
    </source>
</evidence>
<evidence type="ECO:0000313" key="2">
    <source>
        <dbReference type="EMBL" id="CAL4156319.1"/>
    </source>
</evidence>
<evidence type="ECO:0000313" key="3">
    <source>
        <dbReference type="Proteomes" id="UP001497623"/>
    </source>
</evidence>
<reference evidence="2 3" key="1">
    <citation type="submission" date="2024-05" db="EMBL/GenBank/DDBJ databases">
        <authorList>
            <person name="Wallberg A."/>
        </authorList>
    </citation>
    <scope>NUCLEOTIDE SEQUENCE [LARGE SCALE GENOMIC DNA]</scope>
</reference>
<keyword evidence="1" id="KW-0812">Transmembrane</keyword>